<comment type="subunit">
    <text evidence="11">The system is composed of three essential subunits: KdpA, KdpB and KdpC.</text>
</comment>
<keyword evidence="3 11" id="KW-0633">Potassium transport</keyword>
<evidence type="ECO:0000256" key="6">
    <source>
        <dbReference type="ARBA" id="ARBA00022840"/>
    </source>
</evidence>
<name>A0A1D8GEX3_9FIRM</name>
<dbReference type="KEGG" id="gfe:Gferi_07650"/>
<dbReference type="AlphaFoldDB" id="A0A1D8GEX3"/>
<keyword evidence="5 11" id="KW-0547">Nucleotide-binding</keyword>
<evidence type="ECO:0000313" key="12">
    <source>
        <dbReference type="EMBL" id="AOT69456.1"/>
    </source>
</evidence>
<dbReference type="GO" id="GO:0005886">
    <property type="term" value="C:plasma membrane"/>
    <property type="evidence" value="ECO:0007669"/>
    <property type="project" value="UniProtKB-SubCell"/>
</dbReference>
<dbReference type="PANTHER" id="PTHR30042:SF2">
    <property type="entry name" value="POTASSIUM-TRANSPORTING ATPASE KDPC SUBUNIT"/>
    <property type="match status" value="1"/>
</dbReference>
<proteinExistence type="inferred from homology"/>
<sequence>MKNNVVQQSFKFVLVMTIITGFIYPLACTAIAQIIFPDKANGSILYQNNKPVASELIGQEFTSEKYFWSRLSATSPYPYNGGDSSGSNKTPAGEEIADAVQQRIKLIRALDPENDQKIPVDFITASGSGLDPHISPAAALYQAGRISKVRNIEKAVLMNLIEKNTEKRQLGILGEPRVNVVKLNIDLDNLE</sequence>
<keyword evidence="8 11" id="KW-1133">Transmembrane helix</keyword>
<keyword evidence="1 11" id="KW-0813">Transport</keyword>
<dbReference type="RefSeq" id="WP_069975145.1">
    <property type="nucleotide sequence ID" value="NZ_CP017269.1"/>
</dbReference>
<dbReference type="HAMAP" id="MF_00276">
    <property type="entry name" value="KdpC"/>
    <property type="match status" value="1"/>
</dbReference>
<dbReference type="Pfam" id="PF02669">
    <property type="entry name" value="KdpC"/>
    <property type="match status" value="1"/>
</dbReference>
<comment type="similarity">
    <text evidence="11">Belongs to the KdpC family.</text>
</comment>
<dbReference type="EMBL" id="CP017269">
    <property type="protein sequence ID" value="AOT69456.1"/>
    <property type="molecule type" value="Genomic_DNA"/>
</dbReference>
<dbReference type="Proteomes" id="UP000095743">
    <property type="component" value="Chromosome"/>
</dbReference>
<evidence type="ECO:0000256" key="10">
    <source>
        <dbReference type="ARBA" id="ARBA00023136"/>
    </source>
</evidence>
<dbReference type="NCBIfam" id="NF001454">
    <property type="entry name" value="PRK00315.1"/>
    <property type="match status" value="1"/>
</dbReference>
<keyword evidence="2 11" id="KW-1003">Cell membrane</keyword>
<reference evidence="12 13" key="1">
    <citation type="submission" date="2016-09" db="EMBL/GenBank/DDBJ databases">
        <title>Genomic analysis reveals versatility of anaerobic energy metabolism of Geosporobacter ferrireducens IRF9 of phylum Firmicutes.</title>
        <authorList>
            <person name="Kim S.-J."/>
        </authorList>
    </citation>
    <scope>NUCLEOTIDE SEQUENCE [LARGE SCALE GENOMIC DNA]</scope>
    <source>
        <strain evidence="12 13">IRF9</strain>
    </source>
</reference>
<evidence type="ECO:0000256" key="7">
    <source>
        <dbReference type="ARBA" id="ARBA00022958"/>
    </source>
</evidence>
<dbReference type="InterPro" id="IPR003820">
    <property type="entry name" value="KdpC"/>
</dbReference>
<evidence type="ECO:0000256" key="2">
    <source>
        <dbReference type="ARBA" id="ARBA00022475"/>
    </source>
</evidence>
<keyword evidence="6 11" id="KW-0067">ATP-binding</keyword>
<dbReference type="PIRSF" id="PIRSF001296">
    <property type="entry name" value="K_ATPase_KdpC"/>
    <property type="match status" value="1"/>
</dbReference>
<dbReference type="OrthoDB" id="9809491at2"/>
<comment type="function">
    <text evidence="11">Part of the high-affinity ATP-driven potassium transport (or Kdp) system, which catalyzes the hydrolysis of ATP coupled with the electrogenic transport of potassium into the cytoplasm. This subunit acts as a catalytic chaperone that increases the ATP-binding affinity of the ATP-hydrolyzing subunit KdpB by the formation of a transient KdpB/KdpC/ATP ternary complex.</text>
</comment>
<evidence type="ECO:0000256" key="1">
    <source>
        <dbReference type="ARBA" id="ARBA00022448"/>
    </source>
</evidence>
<evidence type="ECO:0000256" key="3">
    <source>
        <dbReference type="ARBA" id="ARBA00022538"/>
    </source>
</evidence>
<evidence type="ECO:0000256" key="8">
    <source>
        <dbReference type="ARBA" id="ARBA00022989"/>
    </source>
</evidence>
<accession>A0A1D8GEX3</accession>
<keyword evidence="7 11" id="KW-0630">Potassium</keyword>
<organism evidence="12 13">
    <name type="scientific">Geosporobacter ferrireducens</name>
    <dbReference type="NCBI Taxonomy" id="1424294"/>
    <lineage>
        <taxon>Bacteria</taxon>
        <taxon>Bacillati</taxon>
        <taxon>Bacillota</taxon>
        <taxon>Clostridia</taxon>
        <taxon>Peptostreptococcales</taxon>
        <taxon>Thermotaleaceae</taxon>
        <taxon>Geosporobacter</taxon>
    </lineage>
</organism>
<gene>
    <name evidence="11" type="primary">kdpC</name>
    <name evidence="12" type="ORF">Gferi_07650</name>
</gene>
<evidence type="ECO:0000313" key="13">
    <source>
        <dbReference type="Proteomes" id="UP000095743"/>
    </source>
</evidence>
<keyword evidence="13" id="KW-1185">Reference proteome</keyword>
<protein>
    <recommendedName>
        <fullName evidence="11">Potassium-transporting ATPase KdpC subunit</fullName>
    </recommendedName>
    <alternativeName>
        <fullName evidence="11">ATP phosphohydrolase [potassium-transporting] C chain</fullName>
    </alternativeName>
    <alternativeName>
        <fullName evidence="11">Potassium-binding and translocating subunit C</fullName>
    </alternativeName>
    <alternativeName>
        <fullName evidence="11">Potassium-translocating ATPase C chain</fullName>
    </alternativeName>
</protein>
<keyword evidence="4 11" id="KW-0812">Transmembrane</keyword>
<evidence type="ECO:0000256" key="11">
    <source>
        <dbReference type="HAMAP-Rule" id="MF_00276"/>
    </source>
</evidence>
<comment type="subcellular location">
    <subcellularLocation>
        <location evidence="11">Cell membrane</location>
        <topology evidence="11">Single-pass membrane protein</topology>
    </subcellularLocation>
</comment>
<evidence type="ECO:0000256" key="9">
    <source>
        <dbReference type="ARBA" id="ARBA00023065"/>
    </source>
</evidence>
<dbReference type="NCBIfam" id="TIGR00681">
    <property type="entry name" value="kdpC"/>
    <property type="match status" value="1"/>
</dbReference>
<evidence type="ECO:0000256" key="5">
    <source>
        <dbReference type="ARBA" id="ARBA00022741"/>
    </source>
</evidence>
<keyword evidence="9 11" id="KW-0406">Ion transport</keyword>
<dbReference type="STRING" id="1424294.Gferi_07650"/>
<feature type="transmembrane region" description="Helical" evidence="11">
    <location>
        <begin position="12"/>
        <end position="36"/>
    </location>
</feature>
<evidence type="ECO:0000256" key="4">
    <source>
        <dbReference type="ARBA" id="ARBA00022692"/>
    </source>
</evidence>
<keyword evidence="10 11" id="KW-0472">Membrane</keyword>
<dbReference type="PANTHER" id="PTHR30042">
    <property type="entry name" value="POTASSIUM-TRANSPORTING ATPASE C CHAIN"/>
    <property type="match status" value="1"/>
</dbReference>
<dbReference type="GO" id="GO:0005524">
    <property type="term" value="F:ATP binding"/>
    <property type="evidence" value="ECO:0007669"/>
    <property type="project" value="UniProtKB-UniRule"/>
</dbReference>
<dbReference type="GO" id="GO:0008556">
    <property type="term" value="F:P-type potassium transmembrane transporter activity"/>
    <property type="evidence" value="ECO:0007669"/>
    <property type="project" value="InterPro"/>
</dbReference>